<evidence type="ECO:0008006" key="3">
    <source>
        <dbReference type="Google" id="ProtNLM"/>
    </source>
</evidence>
<reference evidence="1 2" key="1">
    <citation type="submission" date="2016-11" db="EMBL/GenBank/DDBJ databases">
        <title>Trade-off between light-utilization and light-protection in marine flavobacteria.</title>
        <authorList>
            <person name="Kumagai Y."/>
        </authorList>
    </citation>
    <scope>NUCLEOTIDE SEQUENCE [LARGE SCALE GENOMIC DNA]</scope>
    <source>
        <strain evidence="1 2">NBRC 107125</strain>
    </source>
</reference>
<dbReference type="OrthoDB" id="5738400at2"/>
<protein>
    <recommendedName>
        <fullName evidence="3">Replicative DNA helicase</fullName>
    </recommendedName>
</protein>
<evidence type="ECO:0000313" key="1">
    <source>
        <dbReference type="EMBL" id="ARN76291.1"/>
    </source>
</evidence>
<proteinExistence type="predicted"/>
<organism evidence="1 2">
    <name type="scientific">Oceanicoccus sagamiensis</name>
    <dbReference type="NCBI Taxonomy" id="716816"/>
    <lineage>
        <taxon>Bacteria</taxon>
        <taxon>Pseudomonadati</taxon>
        <taxon>Pseudomonadota</taxon>
        <taxon>Gammaproteobacteria</taxon>
        <taxon>Cellvibrionales</taxon>
        <taxon>Spongiibacteraceae</taxon>
        <taxon>Oceanicoccus</taxon>
    </lineage>
</organism>
<keyword evidence="2" id="KW-1185">Reference proteome</keyword>
<gene>
    <name evidence="1" type="ORF">BST96_03650</name>
</gene>
<dbReference type="Proteomes" id="UP000193450">
    <property type="component" value="Chromosome"/>
</dbReference>
<dbReference type="AlphaFoldDB" id="A0A1X9NGJ2"/>
<evidence type="ECO:0000313" key="2">
    <source>
        <dbReference type="Proteomes" id="UP000193450"/>
    </source>
</evidence>
<dbReference type="KEGG" id="osg:BST96_03650"/>
<sequence length="146" mass="16473">MMNTKLYKQVYALAGEMMDAAESDNDALFDRLYQQLKTLCEEHEGDTVKNHPVQWETLADFTGDCAEALLIYQKALAYAEAIDAYDYIVSINYAMALLLFEEADFPDEHRLEKALAAAQVADSLADKVNDEELQREIKNLLAALSQ</sequence>
<accession>A0A1X9NGJ2</accession>
<name>A0A1X9NGJ2_9GAMM</name>
<dbReference type="EMBL" id="CP019343">
    <property type="protein sequence ID" value="ARN76291.1"/>
    <property type="molecule type" value="Genomic_DNA"/>
</dbReference>